<keyword evidence="3" id="KW-0813">Transport</keyword>
<evidence type="ECO:0000256" key="6">
    <source>
        <dbReference type="ARBA" id="ARBA00022824"/>
    </source>
</evidence>
<feature type="compositionally biased region" description="Low complexity" evidence="10">
    <location>
        <begin position="901"/>
        <end position="924"/>
    </location>
</feature>
<feature type="region of interest" description="Disordered" evidence="10">
    <location>
        <begin position="988"/>
        <end position="1009"/>
    </location>
</feature>
<feature type="domain" description="Sec16 Sec23-binding" evidence="11">
    <location>
        <begin position="623"/>
        <end position="835"/>
    </location>
</feature>
<accession>A0A976MAJ8</accession>
<dbReference type="GO" id="GO:0030127">
    <property type="term" value="C:COPII vesicle coat"/>
    <property type="evidence" value="ECO:0007669"/>
    <property type="project" value="TreeGrafter"/>
</dbReference>
<dbReference type="InterPro" id="IPR036322">
    <property type="entry name" value="WD40_repeat_dom_sf"/>
</dbReference>
<dbReference type="Gene3D" id="1.25.40.1030">
    <property type="match status" value="1"/>
</dbReference>
<evidence type="ECO:0000256" key="10">
    <source>
        <dbReference type="SAM" id="MobiDB-lite"/>
    </source>
</evidence>
<evidence type="ECO:0000259" key="11">
    <source>
        <dbReference type="Pfam" id="PF12931"/>
    </source>
</evidence>
<dbReference type="InterPro" id="IPR001680">
    <property type="entry name" value="WD40_rpt"/>
</dbReference>
<dbReference type="InterPro" id="IPR024298">
    <property type="entry name" value="Sec16_Sec23-bd"/>
</dbReference>
<keyword evidence="6" id="KW-0256">Endoplasmic reticulum</keyword>
<dbReference type="GO" id="GO:0007029">
    <property type="term" value="P:endoplasmic reticulum organization"/>
    <property type="evidence" value="ECO:0007669"/>
    <property type="project" value="TreeGrafter"/>
</dbReference>
<dbReference type="Proteomes" id="UP000244811">
    <property type="component" value="Chromosome 1"/>
</dbReference>
<dbReference type="Pfam" id="PF12931">
    <property type="entry name" value="TPR_Sec16"/>
    <property type="match status" value="1"/>
</dbReference>
<dbReference type="Gene3D" id="1.20.940.10">
    <property type="entry name" value="Functional domain of the splicing factor Prp18"/>
    <property type="match status" value="1"/>
</dbReference>
<keyword evidence="4 9" id="KW-0853">WD repeat</keyword>
<evidence type="ECO:0000313" key="12">
    <source>
        <dbReference type="EMBL" id="UKK00686.2"/>
    </source>
</evidence>
<dbReference type="PANTHER" id="PTHR13923:SF11">
    <property type="entry name" value="SECRETORY 31, ISOFORM D"/>
    <property type="match status" value="1"/>
</dbReference>
<dbReference type="SMART" id="SM00320">
    <property type="entry name" value="WD40"/>
    <property type="match status" value="4"/>
</dbReference>
<dbReference type="GO" id="GO:0070971">
    <property type="term" value="C:endoplasmic reticulum exit site"/>
    <property type="evidence" value="ECO:0007669"/>
    <property type="project" value="TreeGrafter"/>
</dbReference>
<dbReference type="AlphaFoldDB" id="A0A976MAJ8"/>
<evidence type="ECO:0000313" key="13">
    <source>
        <dbReference type="Proteomes" id="UP000244811"/>
    </source>
</evidence>
<comment type="similarity">
    <text evidence="2">Belongs to the WD repeat SEC31 family.</text>
</comment>
<sequence>MKGFGVFSPSNVTSRYVLVASGLNESSGNGTPRVDASPVSLNLVDFKIAERLERASDPYSDNYDDTTNFNHYSTDAPFSFSGANFDDYMNTKSNDGIAEFSLVHSVPFNLSNGHLTTMKWLKLGPPYENDKTLLSVGTNLGDVLFYDADAFVENQSMVSTFTSNVCNVPVKCLGYCGKNMVGVAGLDGQISVVDLTDESNFNVVDVSYGKWKVGLVTSLSWNYRLSHILASSGAALVPSDTSGVVVWDLKVRKPASTFRDPSGRVNPIALDWVPDQPTQLVVGYADDNAPSLQLWDLRNCSAPVTEVKAHTRGLTDLKFSPHDPNVLLTCAKDDTTKCWNLTQEKSFNLLSSIQTEALSHHSRVEWHLNAPGMFLSQANDGELCIHHAFSGKVEDSYMPLWTRKKAGMVTGFAGQVITWTTTDVHNYTLSSSYDSRTEELLDNTLEVLSVLHDEQMFADFCDSKVASSTNEHESLTWSVLKSQYHGEFRDLLDVLGYAEPDGTVSDSSDLLDDKDNAVGVTNAQLVGLDTDEDSRTETSNFFTNRSSVVTEHTTQDDKEAEDFFNSLTQKTSELDLNASPEPKRVEKPEEMSDGVEPEKMSEEESYDEYNKLNWCSDTSLRRNLVKADHYEAAERCLKLNKVVECLLLGYLGGESVFMEMVNKVVKKRKDPFLNLLFMVMHNDVEGVLEYSNLRDWKETLCVLYTYTSDTSYFKELAHRFGRRLQENEMHHESSICFIISGDYREVVEAWRLCTLSEGTAGTDRSGFSVMGTSRSVASTLEERLEMLLKLSVLSFSTSGSDYSSDSGEIYENFDAVLMELAEIFVDAGNLEKALETLNVTGASNSEVMTQLKSKIENQILQSQGGEEHSSPKLSYHPSANEHVPYHQEQPVSHHYTQTAAAAVHHQTTPVHQPVGTPVYPTTTPAQAYGSNARQGYQGAQSSYSPVAPVGTTPITYQHAGLNIGPSVGVSQQMTSAPTRTVPLTAIQSTTQSSVPSTHTATTAVPGSFPTSYATSNATQYSNTTASTNYTPYTLSHSTSNTSYGTAQQGYQPNAPVQQQNVQAYGGVSSAPGAVAGALNPGMPIPWPNPTPTQQMSSTTMSTQQSNKLIIESTQAQPKGEKMGKSDLEMVVSTLHSLVSNLGESKMDQDNKKNVNELVNLLNQGLLSSEANSLLATLCRAVSNGDHFNSNVILGNIISKLWNNQNKPWIMCLKRIVPK</sequence>
<evidence type="ECO:0000256" key="5">
    <source>
        <dbReference type="ARBA" id="ARBA00022737"/>
    </source>
</evidence>
<evidence type="ECO:0000256" key="7">
    <source>
        <dbReference type="ARBA" id="ARBA00022892"/>
    </source>
</evidence>
<evidence type="ECO:0000256" key="9">
    <source>
        <dbReference type="PROSITE-ProRule" id="PRU00221"/>
    </source>
</evidence>
<evidence type="ECO:0000256" key="2">
    <source>
        <dbReference type="ARBA" id="ARBA00009358"/>
    </source>
</evidence>
<name>A0A976MAJ8_THEOR</name>
<feature type="region of interest" description="Disordered" evidence="10">
    <location>
        <begin position="901"/>
        <end position="944"/>
    </location>
</feature>
<evidence type="ECO:0000256" key="1">
    <source>
        <dbReference type="ARBA" id="ARBA00004240"/>
    </source>
</evidence>
<dbReference type="GO" id="GO:0090110">
    <property type="term" value="P:COPII-coated vesicle cargo loading"/>
    <property type="evidence" value="ECO:0007669"/>
    <property type="project" value="TreeGrafter"/>
</dbReference>
<dbReference type="Gene3D" id="2.130.10.10">
    <property type="entry name" value="YVTN repeat-like/Quinoprotein amine dehydrogenase"/>
    <property type="match status" value="1"/>
</dbReference>
<organism evidence="12 13">
    <name type="scientific">Theileria orientalis</name>
    <dbReference type="NCBI Taxonomy" id="68886"/>
    <lineage>
        <taxon>Eukaryota</taxon>
        <taxon>Sar</taxon>
        <taxon>Alveolata</taxon>
        <taxon>Apicomplexa</taxon>
        <taxon>Aconoidasida</taxon>
        <taxon>Piroplasmida</taxon>
        <taxon>Theileriidae</taxon>
        <taxon>Theileria</taxon>
    </lineage>
</organism>
<protein>
    <recommendedName>
        <fullName evidence="11">Sec16 Sec23-binding domain-containing protein</fullName>
    </recommendedName>
</protein>
<gene>
    <name evidence="12" type="ORF">MACK_000760</name>
</gene>
<keyword evidence="8" id="KW-0653">Protein transport</keyword>
<keyword evidence="7" id="KW-0931">ER-Golgi transport</keyword>
<feature type="repeat" description="WD" evidence="9">
    <location>
        <begin position="307"/>
        <end position="349"/>
    </location>
</feature>
<evidence type="ECO:0000256" key="8">
    <source>
        <dbReference type="ARBA" id="ARBA00022927"/>
    </source>
</evidence>
<feature type="compositionally biased region" description="Basic and acidic residues" evidence="10">
    <location>
        <begin position="581"/>
        <end position="602"/>
    </location>
</feature>
<dbReference type="GO" id="GO:0005198">
    <property type="term" value="F:structural molecule activity"/>
    <property type="evidence" value="ECO:0007669"/>
    <property type="project" value="TreeGrafter"/>
</dbReference>
<dbReference type="EMBL" id="CP056069">
    <property type="protein sequence ID" value="UKK00686.2"/>
    <property type="molecule type" value="Genomic_DNA"/>
</dbReference>
<proteinExistence type="inferred from homology"/>
<evidence type="ECO:0000256" key="3">
    <source>
        <dbReference type="ARBA" id="ARBA00022448"/>
    </source>
</evidence>
<dbReference type="GO" id="GO:0015031">
    <property type="term" value="P:protein transport"/>
    <property type="evidence" value="ECO:0007669"/>
    <property type="project" value="UniProtKB-KW"/>
</dbReference>
<feature type="region of interest" description="Disordered" evidence="10">
    <location>
        <begin position="569"/>
        <end position="603"/>
    </location>
</feature>
<dbReference type="PANTHER" id="PTHR13923">
    <property type="entry name" value="SEC31-RELATED PROTEIN"/>
    <property type="match status" value="1"/>
</dbReference>
<evidence type="ECO:0000256" key="4">
    <source>
        <dbReference type="ARBA" id="ARBA00022574"/>
    </source>
</evidence>
<dbReference type="InterPro" id="IPR015943">
    <property type="entry name" value="WD40/YVTN_repeat-like_dom_sf"/>
</dbReference>
<feature type="region of interest" description="Disordered" evidence="10">
    <location>
        <begin position="861"/>
        <end position="880"/>
    </location>
</feature>
<keyword evidence="5" id="KW-0677">Repeat</keyword>
<dbReference type="InterPro" id="IPR040251">
    <property type="entry name" value="SEC31-like"/>
</dbReference>
<reference evidence="12" key="1">
    <citation type="submission" date="2022-07" db="EMBL/GenBank/DDBJ databases">
        <title>Evaluation of T. orientalis genome assembly methods using nanopore sequencing and analysis of variation between genomes.</title>
        <authorList>
            <person name="Yam J."/>
            <person name="Micallef M.L."/>
            <person name="Liu M."/>
            <person name="Djordjevic S.P."/>
            <person name="Bogema D.R."/>
            <person name="Jenkins C."/>
        </authorList>
    </citation>
    <scope>NUCLEOTIDE SEQUENCE</scope>
    <source>
        <strain evidence="12">Goon Nure</strain>
    </source>
</reference>
<comment type="subcellular location">
    <subcellularLocation>
        <location evidence="1">Endoplasmic reticulum</location>
    </subcellularLocation>
</comment>
<dbReference type="PROSITE" id="PS50082">
    <property type="entry name" value="WD_REPEATS_2"/>
    <property type="match status" value="1"/>
</dbReference>
<dbReference type="SUPFAM" id="SSF50978">
    <property type="entry name" value="WD40 repeat-like"/>
    <property type="match status" value="1"/>
</dbReference>
<feature type="compositionally biased region" description="Polar residues" evidence="10">
    <location>
        <begin position="928"/>
        <end position="944"/>
    </location>
</feature>